<proteinExistence type="predicted"/>
<sequence length="169" mass="18044">MHYEVSYCIRVEETDLAPCAWLVSEEVAASASQSREDLGPYDTFREGLAESYNLSQSQRLEEPAMAPSALRVSEEVIASASAPQAREEPGKHVALHDRSEGLVASHNLHCNDRSPAAVPSESRITAVSTQFQGASGLNISGTPNFTNIGVNSGVNNVTHVNYYGGSHGA</sequence>
<organism evidence="1 2">
    <name type="scientific">Amanita muscaria (strain Koide BX008)</name>
    <dbReference type="NCBI Taxonomy" id="946122"/>
    <lineage>
        <taxon>Eukaryota</taxon>
        <taxon>Fungi</taxon>
        <taxon>Dikarya</taxon>
        <taxon>Basidiomycota</taxon>
        <taxon>Agaricomycotina</taxon>
        <taxon>Agaricomycetes</taxon>
        <taxon>Agaricomycetidae</taxon>
        <taxon>Agaricales</taxon>
        <taxon>Pluteineae</taxon>
        <taxon>Amanitaceae</taxon>
        <taxon>Amanita</taxon>
    </lineage>
</organism>
<reference evidence="1 2" key="1">
    <citation type="submission" date="2014-04" db="EMBL/GenBank/DDBJ databases">
        <title>Evolutionary Origins and Diversification of the Mycorrhizal Mutualists.</title>
        <authorList>
            <consortium name="DOE Joint Genome Institute"/>
            <consortium name="Mycorrhizal Genomics Consortium"/>
            <person name="Kohler A."/>
            <person name="Kuo A."/>
            <person name="Nagy L.G."/>
            <person name="Floudas D."/>
            <person name="Copeland A."/>
            <person name="Barry K.W."/>
            <person name="Cichocki N."/>
            <person name="Veneault-Fourrey C."/>
            <person name="LaButti K."/>
            <person name="Lindquist E.A."/>
            <person name="Lipzen A."/>
            <person name="Lundell T."/>
            <person name="Morin E."/>
            <person name="Murat C."/>
            <person name="Riley R."/>
            <person name="Ohm R."/>
            <person name="Sun H."/>
            <person name="Tunlid A."/>
            <person name="Henrissat B."/>
            <person name="Grigoriev I.V."/>
            <person name="Hibbett D.S."/>
            <person name="Martin F."/>
        </authorList>
    </citation>
    <scope>NUCLEOTIDE SEQUENCE [LARGE SCALE GENOMIC DNA]</scope>
    <source>
        <strain evidence="1 2">Koide BX008</strain>
    </source>
</reference>
<dbReference type="EMBL" id="KN818224">
    <property type="protein sequence ID" value="KIL70531.1"/>
    <property type="molecule type" value="Genomic_DNA"/>
</dbReference>
<dbReference type="InParanoid" id="A0A0C2XLZ2"/>
<evidence type="ECO:0000313" key="1">
    <source>
        <dbReference type="EMBL" id="KIL70531.1"/>
    </source>
</evidence>
<gene>
    <name evidence="1" type="ORF">M378DRAFT_7346</name>
</gene>
<accession>A0A0C2XLZ2</accession>
<protein>
    <submittedName>
        <fullName evidence="1">Uncharacterized protein</fullName>
    </submittedName>
</protein>
<dbReference type="AlphaFoldDB" id="A0A0C2XLZ2"/>
<dbReference type="Proteomes" id="UP000054549">
    <property type="component" value="Unassembled WGS sequence"/>
</dbReference>
<evidence type="ECO:0000313" key="2">
    <source>
        <dbReference type="Proteomes" id="UP000054549"/>
    </source>
</evidence>
<dbReference type="HOGENOM" id="CLU_1578104_0_0_1"/>
<name>A0A0C2XLZ2_AMAMK</name>
<keyword evidence="2" id="KW-1185">Reference proteome</keyword>